<comment type="caution">
    <text evidence="8">The sequence shown here is derived from an EMBL/GenBank/DDBJ whole genome shotgun (WGS) entry which is preliminary data.</text>
</comment>
<dbReference type="InterPro" id="IPR002196">
    <property type="entry name" value="Glyco_hydro_24"/>
</dbReference>
<gene>
    <name evidence="8" type="ORF">KU74_21285</name>
</gene>
<dbReference type="SUPFAM" id="SSF53955">
    <property type="entry name" value="Lysozyme-like"/>
    <property type="match status" value="1"/>
</dbReference>
<organism evidence="8 9">
    <name type="scientific">Pectobacterium brasiliense</name>
    <dbReference type="NCBI Taxonomy" id="180957"/>
    <lineage>
        <taxon>Bacteria</taxon>
        <taxon>Pseudomonadati</taxon>
        <taxon>Pseudomonadota</taxon>
        <taxon>Gammaproteobacteria</taxon>
        <taxon>Enterobacterales</taxon>
        <taxon>Pectobacteriaceae</taxon>
        <taxon>Pectobacterium</taxon>
    </lineage>
</organism>
<dbReference type="HAMAP" id="MF_04110">
    <property type="entry name" value="ENDOLYSIN_T4"/>
    <property type="match status" value="1"/>
</dbReference>
<dbReference type="GO" id="GO:0016998">
    <property type="term" value="P:cell wall macromolecule catabolic process"/>
    <property type="evidence" value="ECO:0007669"/>
    <property type="project" value="InterPro"/>
</dbReference>
<dbReference type="RefSeq" id="WP_039318038.1">
    <property type="nucleotide sequence ID" value="NZ_JBFSWD010000008.1"/>
</dbReference>
<dbReference type="GO" id="GO:0009253">
    <property type="term" value="P:peptidoglycan catabolic process"/>
    <property type="evidence" value="ECO:0007669"/>
    <property type="project" value="InterPro"/>
</dbReference>
<dbReference type="Proteomes" id="UP000029435">
    <property type="component" value="Unassembled WGS sequence"/>
</dbReference>
<keyword evidence="3 6" id="KW-0081">Bacteriolytic enzyme</keyword>
<dbReference type="InterPro" id="IPR043688">
    <property type="entry name" value="SAR_endolysin-like"/>
</dbReference>
<evidence type="ECO:0000256" key="2">
    <source>
        <dbReference type="ARBA" id="ARBA00022529"/>
    </source>
</evidence>
<evidence type="ECO:0000313" key="8">
    <source>
        <dbReference type="EMBL" id="KGA31341.1"/>
    </source>
</evidence>
<evidence type="ECO:0000256" key="4">
    <source>
        <dbReference type="ARBA" id="ARBA00022801"/>
    </source>
</evidence>
<evidence type="ECO:0000256" key="6">
    <source>
        <dbReference type="RuleBase" id="RU003788"/>
    </source>
</evidence>
<comment type="similarity">
    <text evidence="6">Belongs to the glycosyl hydrolase 24 family.</text>
</comment>
<dbReference type="PANTHER" id="PTHR38107:SF4">
    <property type="entry name" value="LYSOZYME"/>
    <property type="match status" value="1"/>
</dbReference>
<feature type="chain" id="PRO_5005631973" description="Lysozyme" evidence="7">
    <location>
        <begin position="18"/>
        <end position="169"/>
    </location>
</feature>
<dbReference type="EC" id="3.2.1.17" evidence="6"/>
<proteinExistence type="inferred from homology"/>
<dbReference type="InterPro" id="IPR023346">
    <property type="entry name" value="Lysozyme-like_dom_sf"/>
</dbReference>
<dbReference type="Gene3D" id="1.10.530.40">
    <property type="match status" value="1"/>
</dbReference>
<keyword evidence="5 6" id="KW-0326">Glycosidase</keyword>
<dbReference type="AlphaFoldDB" id="A0A0M2EWX8"/>
<dbReference type="GO" id="GO:0003796">
    <property type="term" value="F:lysozyme activity"/>
    <property type="evidence" value="ECO:0007669"/>
    <property type="project" value="UniProtKB-EC"/>
</dbReference>
<reference evidence="8 9" key="1">
    <citation type="submission" date="2014-08" db="EMBL/GenBank/DDBJ databases">
        <title>Genome sequences of NCPPB Pectobacterium isolates.</title>
        <authorList>
            <person name="Glover R.H."/>
            <person name="Sapp M."/>
            <person name="Elphinstone J."/>
        </authorList>
    </citation>
    <scope>NUCLEOTIDE SEQUENCE [LARGE SCALE GENOMIC DNA]</scope>
    <source>
        <strain evidence="8 9">LMG 21372</strain>
    </source>
</reference>
<feature type="signal peptide" evidence="7">
    <location>
        <begin position="1"/>
        <end position="17"/>
    </location>
</feature>
<dbReference type="InterPro" id="IPR023347">
    <property type="entry name" value="Lysozyme_dom_sf"/>
</dbReference>
<dbReference type="HAMAP" id="MF_04136">
    <property type="entry name" value="SAR_ENDOLYSIN"/>
    <property type="match status" value="1"/>
</dbReference>
<dbReference type="InterPro" id="IPR034690">
    <property type="entry name" value="Endolysin_T4_type"/>
</dbReference>
<dbReference type="PANTHER" id="PTHR38107">
    <property type="match status" value="1"/>
</dbReference>
<dbReference type="EMBL" id="JQOD01000012">
    <property type="protein sequence ID" value="KGA31341.1"/>
    <property type="molecule type" value="Genomic_DNA"/>
</dbReference>
<dbReference type="GO" id="GO:0042742">
    <property type="term" value="P:defense response to bacterium"/>
    <property type="evidence" value="ECO:0007669"/>
    <property type="project" value="UniProtKB-KW"/>
</dbReference>
<dbReference type="GO" id="GO:0031640">
    <property type="term" value="P:killing of cells of another organism"/>
    <property type="evidence" value="ECO:0007669"/>
    <property type="project" value="UniProtKB-KW"/>
</dbReference>
<evidence type="ECO:0000256" key="3">
    <source>
        <dbReference type="ARBA" id="ARBA00022638"/>
    </source>
</evidence>
<evidence type="ECO:0000256" key="7">
    <source>
        <dbReference type="SAM" id="SignalP"/>
    </source>
</evidence>
<dbReference type="OrthoDB" id="8141296at2"/>
<dbReference type="CDD" id="cd16901">
    <property type="entry name" value="lyz_P1"/>
    <property type="match status" value="1"/>
</dbReference>
<name>A0A0M2EWX8_9GAMM</name>
<dbReference type="Pfam" id="PF00959">
    <property type="entry name" value="Phage_lysozyme"/>
    <property type="match status" value="1"/>
</dbReference>
<accession>A0A0M2EWX8</accession>
<evidence type="ECO:0000313" key="9">
    <source>
        <dbReference type="Proteomes" id="UP000029435"/>
    </source>
</evidence>
<keyword evidence="2 6" id="KW-0929">Antimicrobial</keyword>
<keyword evidence="7" id="KW-0732">Signal</keyword>
<dbReference type="InterPro" id="IPR051018">
    <property type="entry name" value="Bacteriophage_GH24"/>
</dbReference>
<keyword evidence="4 6" id="KW-0378">Hydrolase</keyword>
<sequence length="169" mass="18255">MKSLVKRCVIATVLALAALVPDFSLLKTSQEGLALIADLEGCRLSPYQCSANVWTNGIGHTAGVVPGKTITEREAAVNLVADVLRVEKALARCMAVNMPQAVYDAIVSFAFNVGVGAACRSTLAFFINKGQWRNACDQLLRWVYVNGEVSRGIETRRQRERAVCLKGAA</sequence>
<comment type="catalytic activity">
    <reaction evidence="1 6">
        <text>Hydrolysis of (1-&gt;4)-beta-linkages between N-acetylmuramic acid and N-acetyl-D-glucosamine residues in a peptidoglycan and between N-acetyl-D-glucosamine residues in chitodextrins.</text>
        <dbReference type="EC" id="3.2.1.17"/>
    </reaction>
</comment>
<evidence type="ECO:0000256" key="5">
    <source>
        <dbReference type="ARBA" id="ARBA00023295"/>
    </source>
</evidence>
<protein>
    <recommendedName>
        <fullName evidence="6">Lysozyme</fullName>
        <ecNumber evidence="6">3.2.1.17</ecNumber>
    </recommendedName>
</protein>
<evidence type="ECO:0000256" key="1">
    <source>
        <dbReference type="ARBA" id="ARBA00000632"/>
    </source>
</evidence>